<feature type="transmembrane region" description="Helical" evidence="1">
    <location>
        <begin position="16"/>
        <end position="34"/>
    </location>
</feature>
<reference evidence="2 3" key="1">
    <citation type="submission" date="2016-10" db="EMBL/GenBank/DDBJ databases">
        <authorList>
            <person name="de Groot N.N."/>
        </authorList>
    </citation>
    <scope>NUCLEOTIDE SEQUENCE [LARGE SCALE GENOMIC DNA]</scope>
    <source>
        <strain evidence="2 3">743A</strain>
    </source>
</reference>
<dbReference type="InterPro" id="IPR046563">
    <property type="entry name" value="DUF6715"/>
</dbReference>
<evidence type="ECO:0000256" key="1">
    <source>
        <dbReference type="SAM" id="Phobius"/>
    </source>
</evidence>
<keyword evidence="1" id="KW-0472">Membrane</keyword>
<dbReference type="AlphaFoldDB" id="A0A1I6J3M0"/>
<sequence>MKGLKGLKAIKFEPKNIVAIGILVLIVLFFYWHIDSKSSNNDTNVKSEYQLLIDKDLQNAYPETPREVVKLYSRIIKCLYNTKLKESEIDTLTGKLRVLFDEKLNEENPLDKHIETLILEIKEYKELQQTISSYIIEKDSGIDYSIVDEEEYATILAEYSLKVKSSYEKTVEKFLLRKDSEGSWKIVGWSLADLDEIEVEE</sequence>
<organism evidence="2 3">
    <name type="scientific">Anaeromicropila populeti</name>
    <dbReference type="NCBI Taxonomy" id="37658"/>
    <lineage>
        <taxon>Bacteria</taxon>
        <taxon>Bacillati</taxon>
        <taxon>Bacillota</taxon>
        <taxon>Clostridia</taxon>
        <taxon>Lachnospirales</taxon>
        <taxon>Lachnospiraceae</taxon>
        <taxon>Anaeromicropila</taxon>
    </lineage>
</organism>
<dbReference type="Proteomes" id="UP000199659">
    <property type="component" value="Unassembled WGS sequence"/>
</dbReference>
<keyword evidence="1" id="KW-0812">Transmembrane</keyword>
<dbReference type="STRING" id="37658.SAMN05661086_01421"/>
<dbReference type="OrthoDB" id="9795825at2"/>
<proteinExistence type="predicted"/>
<evidence type="ECO:0000313" key="3">
    <source>
        <dbReference type="Proteomes" id="UP000199659"/>
    </source>
</evidence>
<gene>
    <name evidence="2" type="ORF">SAMN05661086_01421</name>
</gene>
<dbReference type="Pfam" id="PF20462">
    <property type="entry name" value="DUF6715"/>
    <property type="match status" value="1"/>
</dbReference>
<protein>
    <submittedName>
        <fullName evidence="2">Uncharacterized protein</fullName>
    </submittedName>
</protein>
<dbReference type="EMBL" id="FOYZ01000004">
    <property type="protein sequence ID" value="SFR73614.1"/>
    <property type="molecule type" value="Genomic_DNA"/>
</dbReference>
<accession>A0A1I6J3M0</accession>
<evidence type="ECO:0000313" key="2">
    <source>
        <dbReference type="EMBL" id="SFR73614.1"/>
    </source>
</evidence>
<keyword evidence="3" id="KW-1185">Reference proteome</keyword>
<dbReference type="RefSeq" id="WP_092559989.1">
    <property type="nucleotide sequence ID" value="NZ_FOYZ01000004.1"/>
</dbReference>
<keyword evidence="1" id="KW-1133">Transmembrane helix</keyword>
<name>A0A1I6J3M0_9FIRM</name>